<gene>
    <name evidence="1" type="ORF">H7U12_15040</name>
</gene>
<keyword evidence="2" id="KW-1185">Reference proteome</keyword>
<accession>A0ABR6VUX4</accession>
<proteinExistence type="predicted"/>
<reference evidence="1 2" key="1">
    <citation type="journal article" date="2019" name="Int. J. Syst. Evol. Microbiol.">
        <title>Rufibacter sediminis sp. nov., isolated from freshwater lake sediment.</title>
        <authorList>
            <person name="Qu J.H."/>
            <person name="Zhang L.J."/>
            <person name="Fu Y.H."/>
            <person name="Li H.F."/>
        </authorList>
    </citation>
    <scope>NUCLEOTIDE SEQUENCE [LARGE SCALE GENOMIC DNA]</scope>
    <source>
        <strain evidence="1 2">H-1</strain>
    </source>
</reference>
<comment type="caution">
    <text evidence="1">The sequence shown here is derived from an EMBL/GenBank/DDBJ whole genome shotgun (WGS) entry which is preliminary data.</text>
</comment>
<sequence length="138" mass="15773">MILYQNGLIQLEYQPSTDILRVTLPNAQHIGLTELQRSLDTIAGYIQSYDVKNLLLNSSNTVLHDLDDTAYREMVVRFFTDLKRTRLQRIARIGTSSAAHEMRSAVLTSALEQEMITSFILESFPNEGVALQWLQEEK</sequence>
<dbReference type="RefSeq" id="WP_186639445.1">
    <property type="nucleotide sequence ID" value="NZ_JACOAF010000034.1"/>
</dbReference>
<name>A0ABR6VUX4_9BACT</name>
<dbReference type="Proteomes" id="UP000659698">
    <property type="component" value="Unassembled WGS sequence"/>
</dbReference>
<evidence type="ECO:0000313" key="2">
    <source>
        <dbReference type="Proteomes" id="UP000659698"/>
    </source>
</evidence>
<dbReference type="EMBL" id="JACOAF010000034">
    <property type="protein sequence ID" value="MBC3541008.1"/>
    <property type="molecule type" value="Genomic_DNA"/>
</dbReference>
<evidence type="ECO:0008006" key="3">
    <source>
        <dbReference type="Google" id="ProtNLM"/>
    </source>
</evidence>
<protein>
    <recommendedName>
        <fullName evidence="3">STAS/SEC14 domain-containing protein</fullName>
    </recommendedName>
</protein>
<organism evidence="1 2">
    <name type="scientific">Rufibacter sediminis</name>
    <dbReference type="NCBI Taxonomy" id="2762756"/>
    <lineage>
        <taxon>Bacteria</taxon>
        <taxon>Pseudomonadati</taxon>
        <taxon>Bacteroidota</taxon>
        <taxon>Cytophagia</taxon>
        <taxon>Cytophagales</taxon>
        <taxon>Hymenobacteraceae</taxon>
        <taxon>Rufibacter</taxon>
    </lineage>
</organism>
<evidence type="ECO:0000313" key="1">
    <source>
        <dbReference type="EMBL" id="MBC3541008.1"/>
    </source>
</evidence>